<name>A0A3B0WN14_9ZZZZ</name>
<dbReference type="AlphaFoldDB" id="A0A3B0WN14"/>
<protein>
    <submittedName>
        <fullName evidence="1">Uncharacterized protein</fullName>
    </submittedName>
</protein>
<organism evidence="1">
    <name type="scientific">hydrothermal vent metagenome</name>
    <dbReference type="NCBI Taxonomy" id="652676"/>
    <lineage>
        <taxon>unclassified sequences</taxon>
        <taxon>metagenomes</taxon>
        <taxon>ecological metagenomes</taxon>
    </lineage>
</organism>
<proteinExistence type="predicted"/>
<evidence type="ECO:0000313" key="1">
    <source>
        <dbReference type="EMBL" id="VAW45004.1"/>
    </source>
</evidence>
<gene>
    <name evidence="1" type="ORF">MNBD_GAMMA02-1199</name>
</gene>
<accession>A0A3B0WN14</accession>
<dbReference type="EMBL" id="UOFA01000151">
    <property type="protein sequence ID" value="VAW45004.1"/>
    <property type="molecule type" value="Genomic_DNA"/>
</dbReference>
<reference evidence="1" key="1">
    <citation type="submission" date="2018-06" db="EMBL/GenBank/DDBJ databases">
        <authorList>
            <person name="Zhirakovskaya E."/>
        </authorList>
    </citation>
    <scope>NUCLEOTIDE SEQUENCE</scope>
</reference>
<sequence>MLSITLVLITTVYTVTSQGSPKLYVNSNGSNVLEFEVAMSNLSVLAGA</sequence>